<feature type="domain" description="Response regulatory" evidence="4">
    <location>
        <begin position="3"/>
        <end position="116"/>
    </location>
</feature>
<name>A0ABS7QIL5_9ACTN</name>
<feature type="modified residue" description="4-aspartylphosphate" evidence="2">
    <location>
        <position position="52"/>
    </location>
</feature>
<dbReference type="InterPro" id="IPR036388">
    <property type="entry name" value="WH-like_DNA-bd_sf"/>
</dbReference>
<protein>
    <submittedName>
        <fullName evidence="6">Response regulator transcription factor</fullName>
    </submittedName>
</protein>
<dbReference type="RefSeq" id="WP_222969823.1">
    <property type="nucleotide sequence ID" value="NZ_JAINZZ010000101.1"/>
</dbReference>
<evidence type="ECO:0000259" key="4">
    <source>
        <dbReference type="PROSITE" id="PS50110"/>
    </source>
</evidence>
<dbReference type="SUPFAM" id="SSF52172">
    <property type="entry name" value="CheY-like"/>
    <property type="match status" value="1"/>
</dbReference>
<evidence type="ECO:0000256" key="2">
    <source>
        <dbReference type="PROSITE-ProRule" id="PRU00169"/>
    </source>
</evidence>
<dbReference type="InterPro" id="IPR001789">
    <property type="entry name" value="Sig_transdc_resp-reg_receiver"/>
</dbReference>
<dbReference type="Pfam" id="PF00486">
    <property type="entry name" value="Trans_reg_C"/>
    <property type="match status" value="1"/>
</dbReference>
<dbReference type="Gene3D" id="1.10.10.10">
    <property type="entry name" value="Winged helix-like DNA-binding domain superfamily/Winged helix DNA-binding domain"/>
    <property type="match status" value="1"/>
</dbReference>
<evidence type="ECO:0000256" key="3">
    <source>
        <dbReference type="PROSITE-ProRule" id="PRU01091"/>
    </source>
</evidence>
<dbReference type="Proteomes" id="UP000778578">
    <property type="component" value="Unassembled WGS sequence"/>
</dbReference>
<sequence length="228" mass="24626">MKRVLVVEDDPPMLRALGIGLRAFHFSVVAASDAGTALGLAARSAPQAVLLDLGLPDLDGLDVLRSLRAWGSVPVLVVSGRSGISTRIEALDAGADDFVTKPFAIDELAARLRAVLRRPAALRPSEQVLLGPWTVDLGACAVSRTDGTPGEAVHLTPTEWRLLALLLRNPDRLVPGRELLTEVWGTGHLRNTNYLRVFMAGLRRKLEADPASPRHLLTEPGLGYRFQP</sequence>
<dbReference type="InterPro" id="IPR039420">
    <property type="entry name" value="WalR-like"/>
</dbReference>
<evidence type="ECO:0000313" key="7">
    <source>
        <dbReference type="Proteomes" id="UP000778578"/>
    </source>
</evidence>
<keyword evidence="7" id="KW-1185">Reference proteome</keyword>
<evidence type="ECO:0000313" key="6">
    <source>
        <dbReference type="EMBL" id="MBY8883016.1"/>
    </source>
</evidence>
<dbReference type="SMART" id="SM00448">
    <property type="entry name" value="REC"/>
    <property type="match status" value="1"/>
</dbReference>
<dbReference type="InterPro" id="IPR011006">
    <property type="entry name" value="CheY-like_superfamily"/>
</dbReference>
<dbReference type="PROSITE" id="PS51755">
    <property type="entry name" value="OMPR_PHOB"/>
    <property type="match status" value="1"/>
</dbReference>
<comment type="caution">
    <text evidence="6">The sequence shown here is derived from an EMBL/GenBank/DDBJ whole genome shotgun (WGS) entry which is preliminary data.</text>
</comment>
<proteinExistence type="predicted"/>
<dbReference type="PANTHER" id="PTHR48111:SF50">
    <property type="entry name" value="KDP OPERON TRANSCRIPTIONAL REGULATORY PROTEIN KDPE"/>
    <property type="match status" value="1"/>
</dbReference>
<keyword evidence="2" id="KW-0597">Phosphoprotein</keyword>
<gene>
    <name evidence="6" type="ORF">K7862_36095</name>
</gene>
<dbReference type="Pfam" id="PF00072">
    <property type="entry name" value="Response_reg"/>
    <property type="match status" value="1"/>
</dbReference>
<evidence type="ECO:0000256" key="1">
    <source>
        <dbReference type="ARBA" id="ARBA00023125"/>
    </source>
</evidence>
<reference evidence="6 7" key="1">
    <citation type="submission" date="2021-08" db="EMBL/GenBank/DDBJ databases">
        <title>WGS of actinomycetes from Thailand.</title>
        <authorList>
            <person name="Thawai C."/>
        </authorList>
    </citation>
    <scope>NUCLEOTIDE SEQUENCE [LARGE SCALE GENOMIC DNA]</scope>
    <source>
        <strain evidence="6 7">PLK6-54</strain>
    </source>
</reference>
<keyword evidence="1 3" id="KW-0238">DNA-binding</keyword>
<dbReference type="SMART" id="SM00862">
    <property type="entry name" value="Trans_reg_C"/>
    <property type="match status" value="1"/>
</dbReference>
<dbReference type="PROSITE" id="PS50110">
    <property type="entry name" value="RESPONSE_REGULATORY"/>
    <property type="match status" value="1"/>
</dbReference>
<dbReference type="PANTHER" id="PTHR48111">
    <property type="entry name" value="REGULATOR OF RPOS"/>
    <property type="match status" value="1"/>
</dbReference>
<dbReference type="InterPro" id="IPR016032">
    <property type="entry name" value="Sig_transdc_resp-reg_C-effctor"/>
</dbReference>
<organism evidence="6 7">
    <name type="scientific">Actinacidiphila acidipaludis</name>
    <dbReference type="NCBI Taxonomy" id="2873382"/>
    <lineage>
        <taxon>Bacteria</taxon>
        <taxon>Bacillati</taxon>
        <taxon>Actinomycetota</taxon>
        <taxon>Actinomycetes</taxon>
        <taxon>Kitasatosporales</taxon>
        <taxon>Streptomycetaceae</taxon>
        <taxon>Actinacidiphila</taxon>
    </lineage>
</organism>
<feature type="DNA-binding region" description="OmpR/PhoB-type" evidence="3">
    <location>
        <begin position="125"/>
        <end position="228"/>
    </location>
</feature>
<evidence type="ECO:0000259" key="5">
    <source>
        <dbReference type="PROSITE" id="PS51755"/>
    </source>
</evidence>
<dbReference type="SUPFAM" id="SSF46894">
    <property type="entry name" value="C-terminal effector domain of the bipartite response regulators"/>
    <property type="match status" value="1"/>
</dbReference>
<dbReference type="InterPro" id="IPR001867">
    <property type="entry name" value="OmpR/PhoB-type_DNA-bd"/>
</dbReference>
<feature type="domain" description="OmpR/PhoB-type" evidence="5">
    <location>
        <begin position="125"/>
        <end position="228"/>
    </location>
</feature>
<dbReference type="EMBL" id="JAINZZ010000101">
    <property type="protein sequence ID" value="MBY8883016.1"/>
    <property type="molecule type" value="Genomic_DNA"/>
</dbReference>
<accession>A0ABS7QIL5</accession>
<dbReference type="CDD" id="cd00383">
    <property type="entry name" value="trans_reg_C"/>
    <property type="match status" value="1"/>
</dbReference>
<dbReference type="Gene3D" id="3.40.50.2300">
    <property type="match status" value="1"/>
</dbReference>
<dbReference type="Gene3D" id="6.10.250.690">
    <property type="match status" value="1"/>
</dbReference>